<dbReference type="Gene3D" id="2.120.10.90">
    <property type="entry name" value="DNA gyrase/topoisomerase IV, subunit A, C-terminal"/>
    <property type="match status" value="1"/>
</dbReference>
<dbReference type="Gene3D" id="3.30.1360.40">
    <property type="match status" value="1"/>
</dbReference>
<dbReference type="HAMAP" id="MF_00937">
    <property type="entry name" value="ParC_type2"/>
    <property type="match status" value="1"/>
</dbReference>
<dbReference type="InterPro" id="IPR013760">
    <property type="entry name" value="Topo_IIA-like_dom_sf"/>
</dbReference>
<comment type="function">
    <text evidence="7">Topoisomerase IV is essential for chromosome segregation. It relaxes supercoiled DNA. Performs the decatenation events required during the replication of a circular DNA molecule.</text>
</comment>
<evidence type="ECO:0000256" key="3">
    <source>
        <dbReference type="ARBA" id="ARBA00023029"/>
    </source>
</evidence>
<dbReference type="Pfam" id="PF03989">
    <property type="entry name" value="DNA_gyraseA_C"/>
    <property type="match status" value="4"/>
</dbReference>
<comment type="similarity">
    <text evidence="7">Belongs to the type II topoisomerase GyrA/ParC subunit family. ParC type 2 subfamily.</text>
</comment>
<name>A0A9D1HQW0_9FIRM</name>
<evidence type="ECO:0000313" key="11">
    <source>
        <dbReference type="Proteomes" id="UP000824175"/>
    </source>
</evidence>
<evidence type="ECO:0000256" key="8">
    <source>
        <dbReference type="PROSITE-ProRule" id="PRU01384"/>
    </source>
</evidence>
<comment type="subcellular location">
    <subcellularLocation>
        <location evidence="7">Cell membrane</location>
        <topology evidence="7">Peripheral membrane protein</topology>
    </subcellularLocation>
</comment>
<dbReference type="GO" id="GO:0019897">
    <property type="term" value="C:extrinsic component of plasma membrane"/>
    <property type="evidence" value="ECO:0007669"/>
    <property type="project" value="UniProtKB-UniRule"/>
</dbReference>
<dbReference type="AlphaFoldDB" id="A0A9D1HQW0"/>
<dbReference type="SMART" id="SM00434">
    <property type="entry name" value="TOP4c"/>
    <property type="match status" value="1"/>
</dbReference>
<dbReference type="PANTHER" id="PTHR43493:SF9">
    <property type="entry name" value="DNA TOPOISOMERASE 4 SUBUNIT A"/>
    <property type="match status" value="1"/>
</dbReference>
<feature type="site" description="Interaction with DNA" evidence="7">
    <location>
        <position position="87"/>
    </location>
</feature>
<dbReference type="SUPFAM" id="SSF56719">
    <property type="entry name" value="Type II DNA topoisomerase"/>
    <property type="match status" value="1"/>
</dbReference>
<evidence type="ECO:0000256" key="5">
    <source>
        <dbReference type="ARBA" id="ARBA00023136"/>
    </source>
</evidence>
<dbReference type="NCBIfam" id="TIGR01061">
    <property type="entry name" value="parC_Gpos"/>
    <property type="match status" value="1"/>
</dbReference>
<evidence type="ECO:0000256" key="4">
    <source>
        <dbReference type="ARBA" id="ARBA00023125"/>
    </source>
</evidence>
<dbReference type="GO" id="GO:0005694">
    <property type="term" value="C:chromosome"/>
    <property type="evidence" value="ECO:0007669"/>
    <property type="project" value="InterPro"/>
</dbReference>
<evidence type="ECO:0000256" key="2">
    <source>
        <dbReference type="ARBA" id="ARBA00022475"/>
    </source>
</evidence>
<dbReference type="Gene3D" id="3.90.199.10">
    <property type="entry name" value="Topoisomerase II, domain 5"/>
    <property type="match status" value="1"/>
</dbReference>
<dbReference type="FunFam" id="3.30.1360.40:FF:000002">
    <property type="entry name" value="DNA gyrase subunit A"/>
    <property type="match status" value="1"/>
</dbReference>
<dbReference type="GO" id="GO:0009330">
    <property type="term" value="C:DNA topoisomerase type II (double strand cut, ATP-hydrolyzing) complex"/>
    <property type="evidence" value="ECO:0007669"/>
    <property type="project" value="TreeGrafter"/>
</dbReference>
<keyword evidence="6 7" id="KW-0413">Isomerase</keyword>
<dbReference type="GO" id="GO:0034335">
    <property type="term" value="F:DNA negative supercoiling activity"/>
    <property type="evidence" value="ECO:0007669"/>
    <property type="project" value="UniProtKB-ARBA"/>
</dbReference>
<comment type="subunit">
    <text evidence="7">Heterotetramer composed of ParC and ParE.</text>
</comment>
<reference evidence="10" key="2">
    <citation type="journal article" date="2021" name="PeerJ">
        <title>Extensive microbial diversity within the chicken gut microbiome revealed by metagenomics and culture.</title>
        <authorList>
            <person name="Gilroy R."/>
            <person name="Ravi A."/>
            <person name="Getino M."/>
            <person name="Pursley I."/>
            <person name="Horton D.L."/>
            <person name="Alikhan N.F."/>
            <person name="Baker D."/>
            <person name="Gharbi K."/>
            <person name="Hall N."/>
            <person name="Watson M."/>
            <person name="Adriaenssens E.M."/>
            <person name="Foster-Nyarko E."/>
            <person name="Jarju S."/>
            <person name="Secka A."/>
            <person name="Antonio M."/>
            <person name="Oren A."/>
            <person name="Chaudhuri R.R."/>
            <person name="La Ragione R."/>
            <person name="Hildebrand F."/>
            <person name="Pallen M.J."/>
        </authorList>
    </citation>
    <scope>NUCLEOTIDE SEQUENCE</scope>
    <source>
        <strain evidence="10">CHK195-11698</strain>
    </source>
</reference>
<feature type="site" description="Transition state stabilizer" evidence="7">
    <location>
        <position position="111"/>
    </location>
</feature>
<reference evidence="10" key="1">
    <citation type="submission" date="2020-10" db="EMBL/GenBank/DDBJ databases">
        <authorList>
            <person name="Gilroy R."/>
        </authorList>
    </citation>
    <scope>NUCLEOTIDE SEQUENCE</scope>
    <source>
        <strain evidence="10">CHK195-11698</strain>
    </source>
</reference>
<evidence type="ECO:0000256" key="7">
    <source>
        <dbReference type="HAMAP-Rule" id="MF_00937"/>
    </source>
</evidence>
<dbReference type="InterPro" id="IPR005741">
    <property type="entry name" value="TopoIV_A_Gpos"/>
</dbReference>
<gene>
    <name evidence="7 10" type="primary">parC</name>
    <name evidence="10" type="ORF">IAD15_10960</name>
</gene>
<dbReference type="InterPro" id="IPR002205">
    <property type="entry name" value="Topo_IIA_dom_A"/>
</dbReference>
<evidence type="ECO:0000313" key="10">
    <source>
        <dbReference type="EMBL" id="HIU14566.1"/>
    </source>
</evidence>
<dbReference type="InterPro" id="IPR013757">
    <property type="entry name" value="Topo_IIA_A_a_sf"/>
</dbReference>
<dbReference type="GO" id="GO:0007059">
    <property type="term" value="P:chromosome segregation"/>
    <property type="evidence" value="ECO:0007669"/>
    <property type="project" value="UniProtKB-UniRule"/>
</dbReference>
<sequence>MPLEEIMGDRFGKYSKYIIQDRALPDVRDGLKPVQRRILYAMYKEGNVNSKPYRKCAKTVGVVIGNYHPHGDISVYDAMVRLSQEWKMRVPLVDIQGNNGSIDNDPPAAMRYTEARLSKIAVELLRDIDKDTVNMALNFDDTEYEPTVLPAKFPNLLVNGATGISAGYATDIPPHNFQEVIDATIYRIQHPNCSLESLMEIIKGPDFPTGAIVEGRQGLIDAFTSGRGRVVVRSKVEIEKQKQMNCIVITEIPYEVNKAELVRRIDEIRFNRSIDGIIEVRDESDRNGLRIVVDLKKEVPAHNVLNYLYKNTDLQKNYNYNMVAIKDKRPVQMGLIEILDAYIAHQVEVVTRRSVYELDKANSRKHIVDGLIKAISILDEVVETIRKSKDKTDAKNNLMQAYAFSEKQAEAIVMLQLYRLTNTDIVSLEEEYASLEAYIASLTKLLNDGKVLRREIIKDLKQVRALYPTTRLTEIRDEIAEISIDKEAMIISEDIYVSLTMDGYLKRISPRSFKASEKSTFGKKDDDVLLTVFACNTLDKLLIFTDMGNYLYVPVHEIEEFKWRDLGKHISYLVKLASDEKMVGVFVVRQFRSDLDIVLATEQGQVKRTSLIDYEVSRYTKAYKCINLKENDRLCAVSLMQADDALCFITREGFCNLYAGALLTSQGLKAGGVKGIALKGDDRLVSMHCFQPSKGQSIMLVGEYGGLKRIRTSDIPVTNRAVKGISVYKKTKTSPQLLIKSLFIQDDDPIIIGISDGSEEVITGSNYHDSHLEARLLPGLKLTDGRQVSYVLDGKASFASNLPAKQSNPIKEEPTFTKISFDDLLS</sequence>
<feature type="active site" description="O-(5'-phospho-DNA)-tyrosine intermediate" evidence="7 8">
    <location>
        <position position="112"/>
    </location>
</feature>
<dbReference type="EC" id="5.6.2.2" evidence="7"/>
<proteinExistence type="inferred from homology"/>
<dbReference type="InterPro" id="IPR050220">
    <property type="entry name" value="Type_II_DNA_Topoisomerases"/>
</dbReference>
<feature type="domain" description="Topo IIA-type catalytic" evidence="9">
    <location>
        <begin position="24"/>
        <end position="489"/>
    </location>
</feature>
<keyword evidence="3 7" id="KW-0799">Topoisomerase</keyword>
<dbReference type="Gene3D" id="1.10.268.10">
    <property type="entry name" value="Topoisomerase, domain 3"/>
    <property type="match status" value="1"/>
</dbReference>
<evidence type="ECO:0000256" key="6">
    <source>
        <dbReference type="ARBA" id="ARBA00023235"/>
    </source>
</evidence>
<dbReference type="InterPro" id="IPR035516">
    <property type="entry name" value="Gyrase/topoIV_suA_C"/>
</dbReference>
<keyword evidence="4 7" id="KW-0238">DNA-binding</keyword>
<dbReference type="GO" id="GO:0003677">
    <property type="term" value="F:DNA binding"/>
    <property type="evidence" value="ECO:0007669"/>
    <property type="project" value="UniProtKB-UniRule"/>
</dbReference>
<dbReference type="GO" id="GO:0006265">
    <property type="term" value="P:DNA topological change"/>
    <property type="evidence" value="ECO:0007669"/>
    <property type="project" value="UniProtKB-UniRule"/>
</dbReference>
<dbReference type="InterPro" id="IPR013758">
    <property type="entry name" value="Topo_IIA_A/C_ab"/>
</dbReference>
<organism evidence="10 11">
    <name type="scientific">Candidatus Fimiplasma intestinipullorum</name>
    <dbReference type="NCBI Taxonomy" id="2840825"/>
    <lineage>
        <taxon>Bacteria</taxon>
        <taxon>Bacillati</taxon>
        <taxon>Bacillota</taxon>
        <taxon>Clostridia</taxon>
        <taxon>Eubacteriales</taxon>
        <taxon>Candidatus Fimiplasma</taxon>
    </lineage>
</organism>
<dbReference type="PANTHER" id="PTHR43493">
    <property type="entry name" value="DNA GYRASE/TOPOISOMERASE SUBUNIT A"/>
    <property type="match status" value="1"/>
</dbReference>
<keyword evidence="5 7" id="KW-0472">Membrane</keyword>
<dbReference type="PROSITE" id="PS52040">
    <property type="entry name" value="TOPO_IIA"/>
    <property type="match status" value="1"/>
</dbReference>
<dbReference type="CDD" id="cd00187">
    <property type="entry name" value="TOP4c"/>
    <property type="match status" value="1"/>
</dbReference>
<dbReference type="EMBL" id="DVMJ01000097">
    <property type="protein sequence ID" value="HIU14566.1"/>
    <property type="molecule type" value="Genomic_DNA"/>
</dbReference>
<dbReference type="GO" id="GO:0005737">
    <property type="term" value="C:cytoplasm"/>
    <property type="evidence" value="ECO:0007669"/>
    <property type="project" value="TreeGrafter"/>
</dbReference>
<dbReference type="Proteomes" id="UP000824175">
    <property type="component" value="Unassembled WGS sequence"/>
</dbReference>
<dbReference type="NCBIfam" id="NF004044">
    <property type="entry name" value="PRK05561.1"/>
    <property type="match status" value="1"/>
</dbReference>
<comment type="catalytic activity">
    <reaction evidence="1 7 8">
        <text>ATP-dependent breakage, passage and rejoining of double-stranded DNA.</text>
        <dbReference type="EC" id="5.6.2.2"/>
    </reaction>
</comment>
<dbReference type="SUPFAM" id="SSF101904">
    <property type="entry name" value="GyrA/ParC C-terminal domain-like"/>
    <property type="match status" value="1"/>
</dbReference>
<accession>A0A9D1HQW0</accession>
<feature type="site" description="Interaction with DNA" evidence="7">
    <location>
        <position position="70"/>
    </location>
</feature>
<dbReference type="FunFam" id="3.90.199.10:FF:000001">
    <property type="entry name" value="DNA gyrase subunit A"/>
    <property type="match status" value="1"/>
</dbReference>
<keyword evidence="2 7" id="KW-1003">Cell membrane</keyword>
<evidence type="ECO:0000256" key="1">
    <source>
        <dbReference type="ARBA" id="ARBA00000185"/>
    </source>
</evidence>
<feature type="site" description="Interaction with DNA" evidence="7">
    <location>
        <position position="81"/>
    </location>
</feature>
<dbReference type="Pfam" id="PF00521">
    <property type="entry name" value="DNA_topoisoIV"/>
    <property type="match status" value="1"/>
</dbReference>
<dbReference type="InterPro" id="IPR006691">
    <property type="entry name" value="GyrA/parC_rep"/>
</dbReference>
<comment type="caution">
    <text evidence="10">The sequence shown here is derived from an EMBL/GenBank/DDBJ whole genome shotgun (WGS) entry which is preliminary data.</text>
</comment>
<feature type="site" description="Interaction with DNA" evidence="7">
    <location>
        <position position="32"/>
    </location>
</feature>
<dbReference type="FunFam" id="1.10.268.10:FF:000001">
    <property type="entry name" value="DNA gyrase subunit A"/>
    <property type="match status" value="1"/>
</dbReference>
<dbReference type="GO" id="GO:0005524">
    <property type="term" value="F:ATP binding"/>
    <property type="evidence" value="ECO:0007669"/>
    <property type="project" value="InterPro"/>
</dbReference>
<evidence type="ECO:0000259" key="9">
    <source>
        <dbReference type="PROSITE" id="PS52040"/>
    </source>
</evidence>
<feature type="site" description="Interaction with DNA" evidence="7">
    <location>
        <position position="68"/>
    </location>
</feature>
<protein>
    <recommendedName>
        <fullName evidence="7">DNA topoisomerase 4 subunit A</fullName>
        <ecNumber evidence="7">5.6.2.2</ecNumber>
    </recommendedName>
    <alternativeName>
        <fullName evidence="7">Topoisomerase IV subunit A</fullName>
    </alternativeName>
</protein>